<evidence type="ECO:0000259" key="10">
    <source>
        <dbReference type="Pfam" id="PF01233"/>
    </source>
</evidence>
<comment type="similarity">
    <text evidence="1 8">Belongs to the NMT family.</text>
</comment>
<dbReference type="InterPro" id="IPR000903">
    <property type="entry name" value="NMT"/>
</dbReference>
<dbReference type="AlphaFoldDB" id="A0A067TRU1"/>
<evidence type="ECO:0000256" key="5">
    <source>
        <dbReference type="ARBA" id="ARBA00022679"/>
    </source>
</evidence>
<dbReference type="PANTHER" id="PTHR11377:SF5">
    <property type="entry name" value="GLYCYLPEPTIDE N-TETRADECANOYLTRANSFERASE"/>
    <property type="match status" value="1"/>
</dbReference>
<protein>
    <recommendedName>
        <fullName evidence="4 7">Glycylpeptide N-tetradecanoyltransferase</fullName>
        <ecNumber evidence="3 7">2.3.1.97</ecNumber>
    </recommendedName>
</protein>
<dbReference type="HOGENOM" id="CLU_022882_2_0_1"/>
<feature type="domain" description="Glycylpeptide N-tetradecanoyltransferase N-terminal" evidence="10">
    <location>
        <begin position="156"/>
        <end position="314"/>
    </location>
</feature>
<feature type="region of interest" description="Disordered" evidence="9">
    <location>
        <begin position="1"/>
        <end position="74"/>
    </location>
</feature>
<dbReference type="InterPro" id="IPR022676">
    <property type="entry name" value="NMT_N"/>
</dbReference>
<dbReference type="Pfam" id="PF02799">
    <property type="entry name" value="NMT_C"/>
    <property type="match status" value="1"/>
</dbReference>
<feature type="compositionally biased region" description="Low complexity" evidence="9">
    <location>
        <begin position="42"/>
        <end position="52"/>
    </location>
</feature>
<comment type="function">
    <text evidence="7">Adds a myristoyl group to the N-terminal glycine residue of certain cellular proteins.</text>
</comment>
<dbReference type="PROSITE" id="PS00976">
    <property type="entry name" value="NMT_2"/>
    <property type="match status" value="1"/>
</dbReference>
<evidence type="ECO:0000256" key="1">
    <source>
        <dbReference type="ARBA" id="ARBA00009469"/>
    </source>
</evidence>
<dbReference type="STRING" id="685588.A0A067TRU1"/>
<evidence type="ECO:0000259" key="11">
    <source>
        <dbReference type="Pfam" id="PF02799"/>
    </source>
</evidence>
<dbReference type="SUPFAM" id="SSF55729">
    <property type="entry name" value="Acyl-CoA N-acyltransferases (Nat)"/>
    <property type="match status" value="2"/>
</dbReference>
<evidence type="ECO:0000256" key="3">
    <source>
        <dbReference type="ARBA" id="ARBA00012923"/>
    </source>
</evidence>
<evidence type="ECO:0000313" key="13">
    <source>
        <dbReference type="Proteomes" id="UP000027222"/>
    </source>
</evidence>
<feature type="compositionally biased region" description="Basic and acidic residues" evidence="9">
    <location>
        <begin position="1"/>
        <end position="13"/>
    </location>
</feature>
<feature type="region of interest" description="Disordered" evidence="9">
    <location>
        <begin position="138"/>
        <end position="164"/>
    </location>
</feature>
<dbReference type="InterPro" id="IPR022678">
    <property type="entry name" value="NMT_CS"/>
</dbReference>
<feature type="compositionally biased region" description="Basic residues" evidence="9">
    <location>
        <begin position="53"/>
        <end position="65"/>
    </location>
</feature>
<dbReference type="PANTHER" id="PTHR11377">
    <property type="entry name" value="N-MYRISTOYL TRANSFERASE"/>
    <property type="match status" value="1"/>
</dbReference>
<comment type="subunit">
    <text evidence="2">Monomer.</text>
</comment>
<proteinExistence type="inferred from homology"/>
<dbReference type="Pfam" id="PF01233">
    <property type="entry name" value="NMT"/>
    <property type="match status" value="1"/>
</dbReference>
<dbReference type="GO" id="GO:0005737">
    <property type="term" value="C:cytoplasm"/>
    <property type="evidence" value="ECO:0007669"/>
    <property type="project" value="TreeGrafter"/>
</dbReference>
<dbReference type="InterPro" id="IPR016181">
    <property type="entry name" value="Acyl_CoA_acyltransferase"/>
</dbReference>
<dbReference type="Gene3D" id="3.40.630.30">
    <property type="match status" value="2"/>
</dbReference>
<name>A0A067TRU1_GALM3</name>
<dbReference type="InterPro" id="IPR022677">
    <property type="entry name" value="NMT_C"/>
</dbReference>
<dbReference type="GO" id="GO:0004379">
    <property type="term" value="F:glycylpeptide N-tetradecanoyltransferase activity"/>
    <property type="evidence" value="ECO:0007669"/>
    <property type="project" value="UniProtKB-EC"/>
</dbReference>
<dbReference type="EC" id="2.3.1.97" evidence="3 7"/>
<accession>A0A067TRU1</accession>
<evidence type="ECO:0000256" key="7">
    <source>
        <dbReference type="RuleBase" id="RU000586"/>
    </source>
</evidence>
<sequence length="556" mass="62109">MSAPQKQKEKAPEIIDTTVEPDTDNESDADLDAREDADAAMDDPSAPSTSTSQKKKKKKKSKAKKLLNALRGRDDIPQEVVDQVLEKVRAEGGSASLDANAENVREALQQMKIMDVVKGKAGIGGLNKKDLGEHKFWSTQPVPQPNEGPPVEDGYIEPSKPREEVRQEPYPLPKDFEWSVLDISDPIQNKEVYDLLSLNYIEDDQAAFRFQYSAEFLAWALMPPGYHKEWHIGVRVSSNKKLVAFISGVPMTLRVRRNVISVSEINYLCVHKKLRSKRLAPVLIKEVTRQCNLKGVFQAIYTAGVVIPTPVSVCRYYHRLLNIPKLVDTHFCFVPRHMTQARMIRVNKVASSTTLPGLREMEEKDIPEVAELYSKYMTRFDMAPLYDVDEVRHQFLSGMGRGEVGSGGVGRRQNQVTWSYVVEGPESGKIIDFFSFYSLPSTVIGNTTYPVLEAAYLFYYASDLGLKGTGAKEDEDLKKRLMSLIGDALVIANGAKFDVFNALTLMDNMPILQDLKFGQGDGFLNFYLYNWRTSPLAGLNSEGGVPPGKGVGVVML</sequence>
<dbReference type="OrthoDB" id="60315at2759"/>
<keyword evidence="5 7" id="KW-0808">Transferase</keyword>
<evidence type="ECO:0000256" key="6">
    <source>
        <dbReference type="ARBA" id="ARBA00023315"/>
    </source>
</evidence>
<feature type="compositionally biased region" description="Acidic residues" evidence="9">
    <location>
        <begin position="19"/>
        <end position="30"/>
    </location>
</feature>
<comment type="catalytic activity">
    <reaction evidence="7">
        <text>N-terminal glycyl-[protein] + tetradecanoyl-CoA = N-tetradecanoylglycyl-[protein] + CoA + H(+)</text>
        <dbReference type="Rhea" id="RHEA:15521"/>
        <dbReference type="Rhea" id="RHEA-COMP:12666"/>
        <dbReference type="Rhea" id="RHEA-COMP:12667"/>
        <dbReference type="ChEBI" id="CHEBI:15378"/>
        <dbReference type="ChEBI" id="CHEBI:57287"/>
        <dbReference type="ChEBI" id="CHEBI:57385"/>
        <dbReference type="ChEBI" id="CHEBI:64723"/>
        <dbReference type="ChEBI" id="CHEBI:133050"/>
        <dbReference type="EC" id="2.3.1.97"/>
    </reaction>
</comment>
<reference evidence="13" key="1">
    <citation type="journal article" date="2014" name="Proc. Natl. Acad. Sci. U.S.A.">
        <title>Extensive sampling of basidiomycete genomes demonstrates inadequacy of the white-rot/brown-rot paradigm for wood decay fungi.</title>
        <authorList>
            <person name="Riley R."/>
            <person name="Salamov A.A."/>
            <person name="Brown D.W."/>
            <person name="Nagy L.G."/>
            <person name="Floudas D."/>
            <person name="Held B.W."/>
            <person name="Levasseur A."/>
            <person name="Lombard V."/>
            <person name="Morin E."/>
            <person name="Otillar R."/>
            <person name="Lindquist E.A."/>
            <person name="Sun H."/>
            <person name="LaButti K.M."/>
            <person name="Schmutz J."/>
            <person name="Jabbour D."/>
            <person name="Luo H."/>
            <person name="Baker S.E."/>
            <person name="Pisabarro A.G."/>
            <person name="Walton J.D."/>
            <person name="Blanchette R.A."/>
            <person name="Henrissat B."/>
            <person name="Martin F."/>
            <person name="Cullen D."/>
            <person name="Hibbett D.S."/>
            <person name="Grigoriev I.V."/>
        </authorList>
    </citation>
    <scope>NUCLEOTIDE SEQUENCE [LARGE SCALE GENOMIC DNA]</scope>
    <source>
        <strain evidence="13">CBS 339.88</strain>
    </source>
</reference>
<organism evidence="12 13">
    <name type="scientific">Galerina marginata (strain CBS 339.88)</name>
    <dbReference type="NCBI Taxonomy" id="685588"/>
    <lineage>
        <taxon>Eukaryota</taxon>
        <taxon>Fungi</taxon>
        <taxon>Dikarya</taxon>
        <taxon>Basidiomycota</taxon>
        <taxon>Agaricomycotina</taxon>
        <taxon>Agaricomycetes</taxon>
        <taxon>Agaricomycetidae</taxon>
        <taxon>Agaricales</taxon>
        <taxon>Agaricineae</taxon>
        <taxon>Strophariaceae</taxon>
        <taxon>Galerina</taxon>
    </lineage>
</organism>
<evidence type="ECO:0000313" key="12">
    <source>
        <dbReference type="EMBL" id="KDR81698.1"/>
    </source>
</evidence>
<evidence type="ECO:0000256" key="4">
    <source>
        <dbReference type="ARBA" id="ARBA00022240"/>
    </source>
</evidence>
<dbReference type="Proteomes" id="UP000027222">
    <property type="component" value="Unassembled WGS sequence"/>
</dbReference>
<evidence type="ECO:0000256" key="2">
    <source>
        <dbReference type="ARBA" id="ARBA00011245"/>
    </source>
</evidence>
<evidence type="ECO:0000256" key="8">
    <source>
        <dbReference type="RuleBase" id="RU004178"/>
    </source>
</evidence>
<keyword evidence="13" id="KW-1185">Reference proteome</keyword>
<feature type="domain" description="Glycylpeptide N-tetradecanoyltransferase C-terminal" evidence="11">
    <location>
        <begin position="328"/>
        <end position="554"/>
    </location>
</feature>
<evidence type="ECO:0000256" key="9">
    <source>
        <dbReference type="SAM" id="MobiDB-lite"/>
    </source>
</evidence>
<keyword evidence="6 7" id="KW-0012">Acyltransferase</keyword>
<dbReference type="EMBL" id="KL142370">
    <property type="protein sequence ID" value="KDR81698.1"/>
    <property type="molecule type" value="Genomic_DNA"/>
</dbReference>
<dbReference type="PIRSF" id="PIRSF015892">
    <property type="entry name" value="N-myristl_transf"/>
    <property type="match status" value="1"/>
</dbReference>
<gene>
    <name evidence="12" type="ORF">GALMADRAFT_239825</name>
</gene>
<dbReference type="FunFam" id="3.40.630.30:FF:000042">
    <property type="entry name" value="Glycylpeptide N-tetradecanoyltransferase"/>
    <property type="match status" value="1"/>
</dbReference>